<keyword evidence="1" id="KW-0732">Signal</keyword>
<gene>
    <name evidence="3" type="ORF">HPB52_012152</name>
</gene>
<keyword evidence="4" id="KW-1185">Reference proteome</keyword>
<dbReference type="PANTHER" id="PTHR23303:SF14">
    <property type="entry name" value="BOS COMPLEX SUBUNIT NOMO1-RELATED"/>
    <property type="match status" value="1"/>
</dbReference>
<protein>
    <recommendedName>
        <fullName evidence="5">Nodal modulator 1</fullName>
    </recommendedName>
</protein>
<dbReference type="EMBL" id="JABSTV010001249">
    <property type="protein sequence ID" value="KAH7961789.1"/>
    <property type="molecule type" value="Genomic_DNA"/>
</dbReference>
<reference evidence="3" key="1">
    <citation type="journal article" date="2020" name="Cell">
        <title>Large-Scale Comparative Analyses of Tick Genomes Elucidate Their Genetic Diversity and Vector Capacities.</title>
        <authorList>
            <consortium name="Tick Genome and Microbiome Consortium (TIGMIC)"/>
            <person name="Jia N."/>
            <person name="Wang J."/>
            <person name="Shi W."/>
            <person name="Du L."/>
            <person name="Sun Y."/>
            <person name="Zhan W."/>
            <person name="Jiang J.F."/>
            <person name="Wang Q."/>
            <person name="Zhang B."/>
            <person name="Ji P."/>
            <person name="Bell-Sakyi L."/>
            <person name="Cui X.M."/>
            <person name="Yuan T.T."/>
            <person name="Jiang B.G."/>
            <person name="Yang W.F."/>
            <person name="Lam T.T."/>
            <person name="Chang Q.C."/>
            <person name="Ding S.J."/>
            <person name="Wang X.J."/>
            <person name="Zhu J.G."/>
            <person name="Ruan X.D."/>
            <person name="Zhao L."/>
            <person name="Wei J.T."/>
            <person name="Ye R.Z."/>
            <person name="Que T.C."/>
            <person name="Du C.H."/>
            <person name="Zhou Y.H."/>
            <person name="Cheng J.X."/>
            <person name="Dai P.F."/>
            <person name="Guo W.B."/>
            <person name="Han X.H."/>
            <person name="Huang E.J."/>
            <person name="Li L.F."/>
            <person name="Wei W."/>
            <person name="Gao Y.C."/>
            <person name="Liu J.Z."/>
            <person name="Shao H.Z."/>
            <person name="Wang X."/>
            <person name="Wang C.C."/>
            <person name="Yang T.C."/>
            <person name="Huo Q.B."/>
            <person name="Li W."/>
            <person name="Chen H.Y."/>
            <person name="Chen S.E."/>
            <person name="Zhou L.G."/>
            <person name="Ni X.B."/>
            <person name="Tian J.H."/>
            <person name="Sheng Y."/>
            <person name="Liu T."/>
            <person name="Pan Y.S."/>
            <person name="Xia L.Y."/>
            <person name="Li J."/>
            <person name="Zhao F."/>
            <person name="Cao W.C."/>
        </authorList>
    </citation>
    <scope>NUCLEOTIDE SEQUENCE</scope>
    <source>
        <strain evidence="3">Rsan-2018</strain>
    </source>
</reference>
<dbReference type="InterPro" id="IPR013784">
    <property type="entry name" value="Carb-bd-like_fold"/>
</dbReference>
<evidence type="ECO:0000256" key="2">
    <source>
        <dbReference type="SAM" id="MobiDB-lite"/>
    </source>
</evidence>
<evidence type="ECO:0008006" key="5">
    <source>
        <dbReference type="Google" id="ProtNLM"/>
    </source>
</evidence>
<dbReference type="AlphaFoldDB" id="A0A9D4PZQ7"/>
<sequence length="539" mass="58578">MAGKRPEVETESDADGRFLVGPLDLRVQVRCSVRVICDIYMCKRKVNVYAFYTVLEKNKFVALAHLAFSPLAGVLVSLSGATDYRNHSRTREDGRLRFPNLSPGNYFLRPMMKEYRFSPASKMLTVGEGATVKLDITGDRVAFSCLGLVSSVTGEAEPGVSLEALGTGTCQGHQEEALSDNEGAFRLRGLLPGCAYQLQLKPGANPHIERAEPPKRELVVTNADLTNVRVIVFRFFNQMDITGQVVTDPKHLPSLKVVVWVLGGFAAGSAQDSCDVDVDGAEELMPVALRDTLRGVRFADYVEVDTGASVCGALTDEDIIAQVAGAQPVGEEPEGEEDEDDEAPVRPSASAVMEALNVARLFFSFEEGEEDSLRRVRALEQRAAAVAFREKKQMIRVVVDDAPEQTLHTVTPGPGGFFLLPPLTRDGRTYCLQLEGSSNNGGTCFHGNTSHRHVTLRHAPELPPHLEHEIVARSSLLALPVTVVALLACYYSSRLLTMGADVAQTLRTLVKQISGTAKNTEGATGSPADTRRKAKARRT</sequence>
<evidence type="ECO:0000313" key="3">
    <source>
        <dbReference type="EMBL" id="KAH7961789.1"/>
    </source>
</evidence>
<dbReference type="SUPFAM" id="SSF49452">
    <property type="entry name" value="Starch-binding domain-like"/>
    <property type="match status" value="1"/>
</dbReference>
<dbReference type="GO" id="GO:0005789">
    <property type="term" value="C:endoplasmic reticulum membrane"/>
    <property type="evidence" value="ECO:0007669"/>
    <property type="project" value="TreeGrafter"/>
</dbReference>
<dbReference type="PANTHER" id="PTHR23303">
    <property type="entry name" value="CARBOXYPEPTIDASE REGULATORY REGION-CONTAINING"/>
    <property type="match status" value="1"/>
</dbReference>
<proteinExistence type="predicted"/>
<dbReference type="VEuPathDB" id="VectorBase:RSAN_031610"/>
<comment type="caution">
    <text evidence="3">The sequence shown here is derived from an EMBL/GenBank/DDBJ whole genome shotgun (WGS) entry which is preliminary data.</text>
</comment>
<dbReference type="InterPro" id="IPR051417">
    <property type="entry name" value="SDr/BOS_complex"/>
</dbReference>
<accession>A0A9D4PZQ7</accession>
<feature type="region of interest" description="Disordered" evidence="2">
    <location>
        <begin position="517"/>
        <end position="539"/>
    </location>
</feature>
<name>A0A9D4PZQ7_RHISA</name>
<evidence type="ECO:0000256" key="1">
    <source>
        <dbReference type="ARBA" id="ARBA00022729"/>
    </source>
</evidence>
<dbReference type="Proteomes" id="UP000821837">
    <property type="component" value="Chromosome 3"/>
</dbReference>
<organism evidence="3 4">
    <name type="scientific">Rhipicephalus sanguineus</name>
    <name type="common">Brown dog tick</name>
    <name type="synonym">Ixodes sanguineus</name>
    <dbReference type="NCBI Taxonomy" id="34632"/>
    <lineage>
        <taxon>Eukaryota</taxon>
        <taxon>Metazoa</taxon>
        <taxon>Ecdysozoa</taxon>
        <taxon>Arthropoda</taxon>
        <taxon>Chelicerata</taxon>
        <taxon>Arachnida</taxon>
        <taxon>Acari</taxon>
        <taxon>Parasitiformes</taxon>
        <taxon>Ixodida</taxon>
        <taxon>Ixodoidea</taxon>
        <taxon>Ixodidae</taxon>
        <taxon>Rhipicephalinae</taxon>
        <taxon>Rhipicephalus</taxon>
        <taxon>Rhipicephalus</taxon>
    </lineage>
</organism>
<reference evidence="3" key="2">
    <citation type="submission" date="2021-09" db="EMBL/GenBank/DDBJ databases">
        <authorList>
            <person name="Jia N."/>
            <person name="Wang J."/>
            <person name="Shi W."/>
            <person name="Du L."/>
            <person name="Sun Y."/>
            <person name="Zhan W."/>
            <person name="Jiang J."/>
            <person name="Wang Q."/>
            <person name="Zhang B."/>
            <person name="Ji P."/>
            <person name="Sakyi L.B."/>
            <person name="Cui X."/>
            <person name="Yuan T."/>
            <person name="Jiang B."/>
            <person name="Yang W."/>
            <person name="Lam T.T.-Y."/>
            <person name="Chang Q."/>
            <person name="Ding S."/>
            <person name="Wang X."/>
            <person name="Zhu J."/>
            <person name="Ruan X."/>
            <person name="Zhao L."/>
            <person name="Wei J."/>
            <person name="Que T."/>
            <person name="Du C."/>
            <person name="Cheng J."/>
            <person name="Dai P."/>
            <person name="Han X."/>
            <person name="Huang E."/>
            <person name="Gao Y."/>
            <person name="Liu J."/>
            <person name="Shao H."/>
            <person name="Ye R."/>
            <person name="Li L."/>
            <person name="Wei W."/>
            <person name="Wang X."/>
            <person name="Wang C."/>
            <person name="Huo Q."/>
            <person name="Li W."/>
            <person name="Guo W."/>
            <person name="Chen H."/>
            <person name="Chen S."/>
            <person name="Zhou L."/>
            <person name="Zhou L."/>
            <person name="Ni X."/>
            <person name="Tian J."/>
            <person name="Zhou Y."/>
            <person name="Sheng Y."/>
            <person name="Liu T."/>
            <person name="Pan Y."/>
            <person name="Xia L."/>
            <person name="Li J."/>
            <person name="Zhao F."/>
            <person name="Cao W."/>
        </authorList>
    </citation>
    <scope>NUCLEOTIDE SEQUENCE</scope>
    <source>
        <strain evidence="3">Rsan-2018</strain>
        <tissue evidence="3">Larvae</tissue>
    </source>
</reference>
<dbReference type="GO" id="GO:0030246">
    <property type="term" value="F:carbohydrate binding"/>
    <property type="evidence" value="ECO:0007669"/>
    <property type="project" value="InterPro"/>
</dbReference>
<evidence type="ECO:0000313" key="4">
    <source>
        <dbReference type="Proteomes" id="UP000821837"/>
    </source>
</evidence>